<feature type="active site" evidence="6">
    <location>
        <position position="143"/>
    </location>
</feature>
<protein>
    <recommendedName>
        <fullName evidence="6">Peptide deformylase</fullName>
        <shortName evidence="6">PDF</shortName>
        <ecNumber evidence="6">3.5.1.88</ecNumber>
    </recommendedName>
    <alternativeName>
        <fullName evidence="6">Polypeptide deformylase</fullName>
    </alternativeName>
</protein>
<dbReference type="PIRSF" id="PIRSF004749">
    <property type="entry name" value="Pep_def"/>
    <property type="match status" value="1"/>
</dbReference>
<evidence type="ECO:0000256" key="3">
    <source>
        <dbReference type="ARBA" id="ARBA00022801"/>
    </source>
</evidence>
<feature type="binding site" evidence="6">
    <location>
        <position position="142"/>
    </location>
    <ligand>
        <name>Fe cation</name>
        <dbReference type="ChEBI" id="CHEBI:24875"/>
    </ligand>
</feature>
<dbReference type="AlphaFoldDB" id="A0A2Y8ZY29"/>
<dbReference type="Proteomes" id="UP000250028">
    <property type="component" value="Unassembled WGS sequence"/>
</dbReference>
<comment type="cofactor">
    <cofactor evidence="6">
        <name>Fe(2+)</name>
        <dbReference type="ChEBI" id="CHEBI:29033"/>
    </cofactor>
    <text evidence="6">Binds 1 Fe(2+) ion.</text>
</comment>
<comment type="catalytic activity">
    <reaction evidence="6">
        <text>N-terminal N-formyl-L-methionyl-[peptide] + H2O = N-terminal L-methionyl-[peptide] + formate</text>
        <dbReference type="Rhea" id="RHEA:24420"/>
        <dbReference type="Rhea" id="RHEA-COMP:10639"/>
        <dbReference type="Rhea" id="RHEA-COMP:10640"/>
        <dbReference type="ChEBI" id="CHEBI:15377"/>
        <dbReference type="ChEBI" id="CHEBI:15740"/>
        <dbReference type="ChEBI" id="CHEBI:49298"/>
        <dbReference type="ChEBI" id="CHEBI:64731"/>
        <dbReference type="EC" id="3.5.1.88"/>
    </reaction>
</comment>
<evidence type="ECO:0000256" key="6">
    <source>
        <dbReference type="HAMAP-Rule" id="MF_00163"/>
    </source>
</evidence>
<evidence type="ECO:0000256" key="5">
    <source>
        <dbReference type="ARBA" id="ARBA00023004"/>
    </source>
</evidence>
<reference evidence="8" key="1">
    <citation type="submission" date="2016-10" db="EMBL/GenBank/DDBJ databases">
        <authorList>
            <person name="Varghese N."/>
            <person name="Submissions S."/>
        </authorList>
    </citation>
    <scope>NUCLEOTIDE SEQUENCE [LARGE SCALE GENOMIC DNA]</scope>
    <source>
        <strain evidence="8">DSM 22951</strain>
    </source>
</reference>
<accession>A0A2Y8ZY29</accession>
<keyword evidence="8" id="KW-1185">Reference proteome</keyword>
<comment type="function">
    <text evidence="6">Removes the formyl group from the N-terminal Met of newly synthesized proteins. Requires at least a dipeptide for an efficient rate of reaction. N-terminal L-methionine is a prerequisite for activity but the enzyme has broad specificity at other positions.</text>
</comment>
<dbReference type="EC" id="3.5.1.88" evidence="6"/>
<comment type="similarity">
    <text evidence="1 6">Belongs to the polypeptide deformylase family.</text>
</comment>
<keyword evidence="2 6" id="KW-0479">Metal-binding</keyword>
<evidence type="ECO:0000313" key="7">
    <source>
        <dbReference type="EMBL" id="SSA36188.1"/>
    </source>
</evidence>
<keyword evidence="4 6" id="KW-0648">Protein biosynthesis</keyword>
<feature type="binding site" evidence="6">
    <location>
        <position position="146"/>
    </location>
    <ligand>
        <name>Fe cation</name>
        <dbReference type="ChEBI" id="CHEBI:24875"/>
    </ligand>
</feature>
<dbReference type="InterPro" id="IPR023635">
    <property type="entry name" value="Peptide_deformylase"/>
</dbReference>
<evidence type="ECO:0000256" key="4">
    <source>
        <dbReference type="ARBA" id="ARBA00022917"/>
    </source>
</evidence>
<dbReference type="Gene3D" id="3.90.45.10">
    <property type="entry name" value="Peptide deformylase"/>
    <property type="match status" value="1"/>
</dbReference>
<dbReference type="GO" id="GO:0042586">
    <property type="term" value="F:peptide deformylase activity"/>
    <property type="evidence" value="ECO:0007669"/>
    <property type="project" value="UniProtKB-UniRule"/>
</dbReference>
<dbReference type="InterPro" id="IPR036821">
    <property type="entry name" value="Peptide_deformylase_sf"/>
</dbReference>
<dbReference type="NCBIfam" id="NF001159">
    <property type="entry name" value="PRK00150.1-3"/>
    <property type="match status" value="1"/>
</dbReference>
<name>A0A2Y8ZY29_9MICO</name>
<dbReference type="GO" id="GO:0006412">
    <property type="term" value="P:translation"/>
    <property type="evidence" value="ECO:0007669"/>
    <property type="project" value="UniProtKB-UniRule"/>
</dbReference>
<dbReference type="SUPFAM" id="SSF56420">
    <property type="entry name" value="Peptide deformylase"/>
    <property type="match status" value="1"/>
</dbReference>
<evidence type="ECO:0000313" key="8">
    <source>
        <dbReference type="Proteomes" id="UP000250028"/>
    </source>
</evidence>
<evidence type="ECO:0000256" key="1">
    <source>
        <dbReference type="ARBA" id="ARBA00010759"/>
    </source>
</evidence>
<feature type="binding site" evidence="6">
    <location>
        <position position="99"/>
    </location>
    <ligand>
        <name>Fe cation</name>
        <dbReference type="ChEBI" id="CHEBI:24875"/>
    </ligand>
</feature>
<evidence type="ECO:0000256" key="2">
    <source>
        <dbReference type="ARBA" id="ARBA00022723"/>
    </source>
</evidence>
<organism evidence="7 8">
    <name type="scientific">Branchiibius hedensis</name>
    <dbReference type="NCBI Taxonomy" id="672460"/>
    <lineage>
        <taxon>Bacteria</taxon>
        <taxon>Bacillati</taxon>
        <taxon>Actinomycetota</taxon>
        <taxon>Actinomycetes</taxon>
        <taxon>Micrococcales</taxon>
        <taxon>Dermacoccaceae</taxon>
        <taxon>Branchiibius</taxon>
    </lineage>
</organism>
<sequence>MAVRPITIIGHKALHQPTKKVREVTPEIRTLVADMFDTMDAANGVGLAANQVGVRWRIFVFDCEDGDDVQHRGVVINPVLEKGAVPPGDPDPREGLEGCLSVPGEHYPTARSDWARVTGTDLDGNPVVLESTGGTLARALQHETDHLDGHLYVERLSPRYRDEARRDIKRRAWAERGLSKWDPAAGEAEDV</sequence>
<dbReference type="NCBIfam" id="TIGR00079">
    <property type="entry name" value="pept_deformyl"/>
    <property type="match status" value="1"/>
</dbReference>
<dbReference type="HAMAP" id="MF_00163">
    <property type="entry name" value="Pep_deformylase"/>
    <property type="match status" value="1"/>
</dbReference>
<dbReference type="EMBL" id="UESZ01000001">
    <property type="protein sequence ID" value="SSA36188.1"/>
    <property type="molecule type" value="Genomic_DNA"/>
</dbReference>
<proteinExistence type="inferred from homology"/>
<dbReference type="Pfam" id="PF01327">
    <property type="entry name" value="Pep_deformylase"/>
    <property type="match status" value="1"/>
</dbReference>
<dbReference type="PANTHER" id="PTHR10458:SF2">
    <property type="entry name" value="PEPTIDE DEFORMYLASE, MITOCHONDRIAL"/>
    <property type="match status" value="1"/>
</dbReference>
<gene>
    <name evidence="6" type="primary">def</name>
    <name evidence="7" type="ORF">SAMN04489750_3572</name>
</gene>
<dbReference type="PRINTS" id="PR01576">
    <property type="entry name" value="PDEFORMYLASE"/>
</dbReference>
<dbReference type="OrthoDB" id="9804313at2"/>
<dbReference type="CDD" id="cd00487">
    <property type="entry name" value="Pep_deformylase"/>
    <property type="match status" value="1"/>
</dbReference>
<dbReference type="GO" id="GO:0046872">
    <property type="term" value="F:metal ion binding"/>
    <property type="evidence" value="ECO:0007669"/>
    <property type="project" value="UniProtKB-KW"/>
</dbReference>
<keyword evidence="5 6" id="KW-0408">Iron</keyword>
<dbReference type="RefSeq" id="WP_109687979.1">
    <property type="nucleotide sequence ID" value="NZ_QGDN01000001.1"/>
</dbReference>
<keyword evidence="3 6" id="KW-0378">Hydrolase</keyword>
<dbReference type="PANTHER" id="PTHR10458">
    <property type="entry name" value="PEPTIDE DEFORMYLASE"/>
    <property type="match status" value="1"/>
</dbReference>